<dbReference type="Proteomes" id="UP000494115">
    <property type="component" value="Unassembled WGS sequence"/>
</dbReference>
<dbReference type="EMBL" id="CADIKM010000011">
    <property type="protein sequence ID" value="CAB3789336.1"/>
    <property type="molecule type" value="Genomic_DNA"/>
</dbReference>
<keyword evidence="1" id="KW-0678">Repressor</keyword>
<reference evidence="6 7" key="1">
    <citation type="submission" date="2020-04" db="EMBL/GenBank/DDBJ databases">
        <authorList>
            <person name="De Canck E."/>
        </authorList>
    </citation>
    <scope>NUCLEOTIDE SEQUENCE [LARGE SCALE GENOMIC DNA]</scope>
    <source>
        <strain evidence="6 7">LMG 28138</strain>
    </source>
</reference>
<dbReference type="CDD" id="cd01392">
    <property type="entry name" value="HTH_LacI"/>
    <property type="match status" value="1"/>
</dbReference>
<dbReference type="Gene3D" id="3.40.50.2300">
    <property type="match status" value="2"/>
</dbReference>
<evidence type="ECO:0000259" key="5">
    <source>
        <dbReference type="PROSITE" id="PS50932"/>
    </source>
</evidence>
<evidence type="ECO:0000256" key="3">
    <source>
        <dbReference type="ARBA" id="ARBA00023125"/>
    </source>
</evidence>
<dbReference type="SMART" id="SM00354">
    <property type="entry name" value="HTH_LACI"/>
    <property type="match status" value="1"/>
</dbReference>
<dbReference type="PANTHER" id="PTHR30146:SF148">
    <property type="entry name" value="HTH-TYPE TRANSCRIPTIONAL REPRESSOR PURR-RELATED"/>
    <property type="match status" value="1"/>
</dbReference>
<organism evidence="6 7">
    <name type="scientific">Pararobbsia alpina</name>
    <dbReference type="NCBI Taxonomy" id="621374"/>
    <lineage>
        <taxon>Bacteria</taxon>
        <taxon>Pseudomonadati</taxon>
        <taxon>Pseudomonadota</taxon>
        <taxon>Betaproteobacteria</taxon>
        <taxon>Burkholderiales</taxon>
        <taxon>Burkholderiaceae</taxon>
        <taxon>Pararobbsia</taxon>
    </lineage>
</organism>
<dbReference type="RefSeq" id="WP_175105307.1">
    <property type="nucleotide sequence ID" value="NZ_CADIKM010000011.1"/>
</dbReference>
<proteinExistence type="predicted"/>
<keyword evidence="2" id="KW-0805">Transcription regulation</keyword>
<evidence type="ECO:0000256" key="1">
    <source>
        <dbReference type="ARBA" id="ARBA00022491"/>
    </source>
</evidence>
<sequence>MIEELGGDAAKRRPATILDVAKTANVAVGTVSRYLNGYTIRRGNREQIEAAIEALNYKRNAVAAAMKSELSHLVGLLVPTFDEFHGVLLEHLSRAIRRDGRALLIYCHGADPKIMREALDYFATQRIDALIMAGAEEVYDRVDELIGSGLPVVFYNNDLKGLPADRVFVENRKASQRAVRHLLDLGHRRIAILSGDQHDSSGLERYLGYVDALGERGIPVDPQYVVQGGWTMLGGADGVKRLLELEEPPTAIFSANYPMTVGALRCLKEQGRKVPGEISLVSFDDVPLFGLHEPGITAVAQPVEGIAEAMANVIAARLARPDPRASRAIILDCDIILRGSARPLA</sequence>
<dbReference type="PANTHER" id="PTHR30146">
    <property type="entry name" value="LACI-RELATED TRANSCRIPTIONAL REPRESSOR"/>
    <property type="match status" value="1"/>
</dbReference>
<dbReference type="InterPro" id="IPR046335">
    <property type="entry name" value="LacI/GalR-like_sensor"/>
</dbReference>
<evidence type="ECO:0000313" key="7">
    <source>
        <dbReference type="Proteomes" id="UP000494115"/>
    </source>
</evidence>
<name>A0A6S7B5X9_9BURK</name>
<keyword evidence="4" id="KW-0804">Transcription</keyword>
<keyword evidence="3" id="KW-0238">DNA-binding</keyword>
<dbReference type="InterPro" id="IPR010982">
    <property type="entry name" value="Lambda_DNA-bd_dom_sf"/>
</dbReference>
<evidence type="ECO:0000256" key="4">
    <source>
        <dbReference type="ARBA" id="ARBA00023163"/>
    </source>
</evidence>
<dbReference type="InterPro" id="IPR028082">
    <property type="entry name" value="Peripla_BP_I"/>
</dbReference>
<dbReference type="SUPFAM" id="SSF47413">
    <property type="entry name" value="lambda repressor-like DNA-binding domains"/>
    <property type="match status" value="1"/>
</dbReference>
<gene>
    <name evidence="6" type="primary">exuR_2</name>
    <name evidence="6" type="ORF">LMG28138_02744</name>
</gene>
<dbReference type="AlphaFoldDB" id="A0A6S7B5X9"/>
<dbReference type="Pfam" id="PF00356">
    <property type="entry name" value="LacI"/>
    <property type="match status" value="1"/>
</dbReference>
<evidence type="ECO:0000256" key="2">
    <source>
        <dbReference type="ARBA" id="ARBA00023015"/>
    </source>
</evidence>
<dbReference type="GO" id="GO:0000976">
    <property type="term" value="F:transcription cis-regulatory region binding"/>
    <property type="evidence" value="ECO:0007669"/>
    <property type="project" value="TreeGrafter"/>
</dbReference>
<dbReference type="PROSITE" id="PS50932">
    <property type="entry name" value="HTH_LACI_2"/>
    <property type="match status" value="1"/>
</dbReference>
<dbReference type="InterPro" id="IPR000843">
    <property type="entry name" value="HTH_LacI"/>
</dbReference>
<feature type="domain" description="HTH lacI-type" evidence="5">
    <location>
        <begin position="15"/>
        <end position="68"/>
    </location>
</feature>
<dbReference type="Gene3D" id="1.10.260.40">
    <property type="entry name" value="lambda repressor-like DNA-binding domains"/>
    <property type="match status" value="1"/>
</dbReference>
<keyword evidence="7" id="KW-1185">Reference proteome</keyword>
<protein>
    <submittedName>
        <fullName evidence="6">Putative HTH-type transcriptional repressor ExuR</fullName>
    </submittedName>
</protein>
<accession>A0A6S7B5X9</accession>
<evidence type="ECO:0000313" key="6">
    <source>
        <dbReference type="EMBL" id="CAB3789336.1"/>
    </source>
</evidence>
<dbReference type="Pfam" id="PF13377">
    <property type="entry name" value="Peripla_BP_3"/>
    <property type="match status" value="1"/>
</dbReference>
<dbReference type="SUPFAM" id="SSF53822">
    <property type="entry name" value="Periplasmic binding protein-like I"/>
    <property type="match status" value="1"/>
</dbReference>
<dbReference type="CDD" id="cd06267">
    <property type="entry name" value="PBP1_LacI_sugar_binding-like"/>
    <property type="match status" value="1"/>
</dbReference>
<dbReference type="GO" id="GO:0003700">
    <property type="term" value="F:DNA-binding transcription factor activity"/>
    <property type="evidence" value="ECO:0007669"/>
    <property type="project" value="TreeGrafter"/>
</dbReference>